<dbReference type="RefSeq" id="WP_110571600.1">
    <property type="nucleotide sequence ID" value="NZ_QKLW01000001.1"/>
</dbReference>
<dbReference type="SUPFAM" id="SSF141318">
    <property type="entry name" value="TM0957-like"/>
    <property type="match status" value="1"/>
</dbReference>
<keyword evidence="3" id="KW-1185">Reference proteome</keyword>
<reference evidence="2 3" key="1">
    <citation type="submission" date="2018-06" db="EMBL/GenBank/DDBJ databases">
        <title>Genomic Encyclopedia of Type Strains, Phase III (KMG-III): the genomes of soil and plant-associated and newly described type strains.</title>
        <authorList>
            <person name="Whitman W."/>
        </authorList>
    </citation>
    <scope>NUCLEOTIDE SEQUENCE [LARGE SCALE GENOMIC DNA]</scope>
    <source>
        <strain evidence="2 3">CECT 7730</strain>
    </source>
</reference>
<dbReference type="EMBL" id="QKLW01000001">
    <property type="protein sequence ID" value="PYF84131.1"/>
    <property type="molecule type" value="Genomic_DNA"/>
</dbReference>
<keyword evidence="1" id="KW-0732">Signal</keyword>
<dbReference type="PROSITE" id="PS51257">
    <property type="entry name" value="PROKAR_LIPOPROTEIN"/>
    <property type="match status" value="1"/>
</dbReference>
<dbReference type="PIRSF" id="PIRSF033535">
    <property type="entry name" value="UCP033535_plp"/>
    <property type="match status" value="1"/>
</dbReference>
<dbReference type="InterPro" id="IPR036215">
    <property type="entry name" value="TM0957-like_sf"/>
</dbReference>
<keyword evidence="2" id="KW-0449">Lipoprotein</keyword>
<dbReference type="AlphaFoldDB" id="A0A318V8H6"/>
<evidence type="ECO:0000313" key="3">
    <source>
        <dbReference type="Proteomes" id="UP000247551"/>
    </source>
</evidence>
<name>A0A318V8H6_9GAMM</name>
<dbReference type="Proteomes" id="UP000247551">
    <property type="component" value="Unassembled WGS sequence"/>
</dbReference>
<comment type="caution">
    <text evidence="2">The sequence shown here is derived from an EMBL/GenBank/DDBJ whole genome shotgun (WGS) entry which is preliminary data.</text>
</comment>
<protein>
    <submittedName>
        <fullName evidence="2">Putative lipoprotein</fullName>
    </submittedName>
</protein>
<dbReference type="Pfam" id="PF10054">
    <property type="entry name" value="DUF2291"/>
    <property type="match status" value="1"/>
</dbReference>
<proteinExistence type="predicted"/>
<evidence type="ECO:0000313" key="2">
    <source>
        <dbReference type="EMBL" id="PYF84131.1"/>
    </source>
</evidence>
<dbReference type="InterPro" id="IPR014582">
    <property type="entry name" value="UCP033535_lipo"/>
</dbReference>
<gene>
    <name evidence="2" type="ORF">DFP75_101156</name>
</gene>
<feature type="chain" id="PRO_5016401944" evidence="1">
    <location>
        <begin position="23"/>
        <end position="194"/>
    </location>
</feature>
<accession>A0A318V8H6</accession>
<evidence type="ECO:0000256" key="1">
    <source>
        <dbReference type="SAM" id="SignalP"/>
    </source>
</evidence>
<feature type="signal peptide" evidence="1">
    <location>
        <begin position="1"/>
        <end position="22"/>
    </location>
</feature>
<organism evidence="2 3">
    <name type="scientific">Marinomonas alcarazii</name>
    <dbReference type="NCBI Taxonomy" id="491949"/>
    <lineage>
        <taxon>Bacteria</taxon>
        <taxon>Pseudomonadati</taxon>
        <taxon>Pseudomonadota</taxon>
        <taxon>Gammaproteobacteria</taxon>
        <taxon>Oceanospirillales</taxon>
        <taxon>Oceanospirillaceae</taxon>
        <taxon>Marinomonas</taxon>
    </lineage>
</organism>
<sequence>MLTLTKALKFTMLCAMVIGVSACKVVKLDENNKPIIPMSAAEASKIKNMEPDVIAQKLWPQVTAQYQDAESIDRLDFSVDTSTFVKVDGTVTDFQPSALGNKMTVSSGDYVIPLQLGPVVRGNTIRDALDFISFDQFKNQVQYARLSKELSKQALSHIDAPDESWVSSKIDLIAAITLKNGQIVSAVPLKMARR</sequence>